<organism evidence="1 2">
    <name type="scientific">Plasmopara halstedii</name>
    <name type="common">Downy mildew of sunflower</name>
    <dbReference type="NCBI Taxonomy" id="4781"/>
    <lineage>
        <taxon>Eukaryota</taxon>
        <taxon>Sar</taxon>
        <taxon>Stramenopiles</taxon>
        <taxon>Oomycota</taxon>
        <taxon>Peronosporomycetes</taxon>
        <taxon>Peronosporales</taxon>
        <taxon>Peronosporaceae</taxon>
        <taxon>Plasmopara</taxon>
    </lineage>
</organism>
<reference evidence="2" key="1">
    <citation type="submission" date="2014-09" db="EMBL/GenBank/DDBJ databases">
        <authorList>
            <person name="Sharma Rahul"/>
            <person name="Thines Marco"/>
        </authorList>
    </citation>
    <scope>NUCLEOTIDE SEQUENCE [LARGE SCALE GENOMIC DNA]</scope>
</reference>
<evidence type="ECO:0000313" key="2">
    <source>
        <dbReference type="Proteomes" id="UP000054928"/>
    </source>
</evidence>
<dbReference type="GeneID" id="36399724"/>
<dbReference type="RefSeq" id="XP_024573595.1">
    <property type="nucleotide sequence ID" value="XM_024722528.1"/>
</dbReference>
<name>A0A0P1A907_PLAHL</name>
<dbReference type="AlphaFoldDB" id="A0A0P1A907"/>
<proteinExistence type="predicted"/>
<accession>A0A0P1A907</accession>
<sequence>MSSLSVVNLEGVDLFVVQVPETVIICLEAFENYKSALGISGGIKIQRLPKLPRLRFGPASDELVFKQGGRVQE</sequence>
<dbReference type="Proteomes" id="UP000054928">
    <property type="component" value="Unassembled WGS sequence"/>
</dbReference>
<protein>
    <submittedName>
        <fullName evidence="1">Uncharacterized protein</fullName>
    </submittedName>
</protein>
<keyword evidence="2" id="KW-1185">Reference proteome</keyword>
<dbReference type="EMBL" id="CCYD01000261">
    <property type="protein sequence ID" value="CEG37226.1"/>
    <property type="molecule type" value="Genomic_DNA"/>
</dbReference>
<evidence type="ECO:0000313" key="1">
    <source>
        <dbReference type="EMBL" id="CEG37226.1"/>
    </source>
</evidence>